<dbReference type="Pfam" id="PF07963">
    <property type="entry name" value="N_methyl"/>
    <property type="match status" value="1"/>
</dbReference>
<evidence type="ECO:0000313" key="4">
    <source>
        <dbReference type="Proteomes" id="UP000283255"/>
    </source>
</evidence>
<dbReference type="InterPro" id="IPR012902">
    <property type="entry name" value="N_methyl_site"/>
</dbReference>
<dbReference type="Gene3D" id="3.30.700.10">
    <property type="entry name" value="Glycoprotein, Type 4 Pilin"/>
    <property type="match status" value="1"/>
</dbReference>
<dbReference type="Proteomes" id="UP000283255">
    <property type="component" value="Unassembled WGS sequence"/>
</dbReference>
<dbReference type="SUPFAM" id="SSF54523">
    <property type="entry name" value="Pili subunits"/>
    <property type="match status" value="1"/>
</dbReference>
<evidence type="ECO:0000313" key="3">
    <source>
        <dbReference type="EMBL" id="RJG48660.1"/>
    </source>
</evidence>
<keyword evidence="2" id="KW-1133">Transmembrane helix</keyword>
<comment type="caution">
    <text evidence="3">The sequence shown here is derived from an EMBL/GenBank/DDBJ whole genome shotgun (WGS) entry which is preliminary data.</text>
</comment>
<dbReference type="Pfam" id="PF16732">
    <property type="entry name" value="ComP_DUS"/>
    <property type="match status" value="1"/>
</dbReference>
<keyword evidence="1" id="KW-0488">Methylation</keyword>
<proteinExistence type="predicted"/>
<dbReference type="GO" id="GO:0015627">
    <property type="term" value="C:type II protein secretion system complex"/>
    <property type="evidence" value="ECO:0007669"/>
    <property type="project" value="InterPro"/>
</dbReference>
<dbReference type="InterPro" id="IPR000983">
    <property type="entry name" value="Bac_GSPG_pilin"/>
</dbReference>
<keyword evidence="4" id="KW-1185">Reference proteome</keyword>
<dbReference type="GO" id="GO:0043683">
    <property type="term" value="P:type IV pilus assembly"/>
    <property type="evidence" value="ECO:0007669"/>
    <property type="project" value="InterPro"/>
</dbReference>
<dbReference type="EMBL" id="QZCH01000007">
    <property type="protein sequence ID" value="RJG48660.1"/>
    <property type="molecule type" value="Genomic_DNA"/>
</dbReference>
<dbReference type="PANTHER" id="PTHR30093:SF47">
    <property type="entry name" value="TYPE IV PILUS NON-CORE MINOR PILIN PILE"/>
    <property type="match status" value="1"/>
</dbReference>
<evidence type="ECO:0000256" key="2">
    <source>
        <dbReference type="SAM" id="Phobius"/>
    </source>
</evidence>
<protein>
    <submittedName>
        <fullName evidence="3">Type IV pilin protein</fullName>
    </submittedName>
</protein>
<keyword evidence="2" id="KW-0812">Transmembrane</keyword>
<dbReference type="InterPro" id="IPR045584">
    <property type="entry name" value="Pilin-like"/>
</dbReference>
<dbReference type="OrthoDB" id="5296638at2"/>
<dbReference type="PRINTS" id="PR00813">
    <property type="entry name" value="BCTERIALGSPG"/>
</dbReference>
<accession>A0A418YGC7</accession>
<dbReference type="AlphaFoldDB" id="A0A418YGC7"/>
<sequence length="130" mass="14725">MKKHTGFTLIEVMIVVAIMGILAAIAFPSYQQFMLTSKRVEGAKALVEIANLQEQYYLDYNRFTGSLSDLNYPEETETKRYKISLSSVDEEMDFIATVTAQNQQTSDSQCLSFTIDQDLTKGGNNECWQN</sequence>
<gene>
    <name evidence="3" type="ORF">D1Z90_07310</name>
</gene>
<reference evidence="3 4" key="1">
    <citation type="submission" date="2018-09" db="EMBL/GenBank/DDBJ databases">
        <authorList>
            <person name="Wang F."/>
        </authorList>
    </citation>
    <scope>NUCLEOTIDE SEQUENCE [LARGE SCALE GENOMIC DNA]</scope>
    <source>
        <strain evidence="3 4">PLHSC7-2</strain>
    </source>
</reference>
<dbReference type="RefSeq" id="WP_119910101.1">
    <property type="nucleotide sequence ID" value="NZ_QZCH01000007.1"/>
</dbReference>
<dbReference type="InterPro" id="IPR031982">
    <property type="entry name" value="PilE-like"/>
</dbReference>
<organism evidence="3 4">
    <name type="scientific">Motilimonas pumila</name>
    <dbReference type="NCBI Taxonomy" id="2303987"/>
    <lineage>
        <taxon>Bacteria</taxon>
        <taxon>Pseudomonadati</taxon>
        <taxon>Pseudomonadota</taxon>
        <taxon>Gammaproteobacteria</taxon>
        <taxon>Alteromonadales</taxon>
        <taxon>Alteromonadales genera incertae sedis</taxon>
        <taxon>Motilimonas</taxon>
    </lineage>
</organism>
<reference evidence="3 4" key="2">
    <citation type="submission" date="2019-01" db="EMBL/GenBank/DDBJ databases">
        <title>Motilimonas pumilus sp. nov., isolated from the gut of sea cucumber (Apostichopus japonicus).</title>
        <authorList>
            <person name="Wang F.-Q."/>
            <person name="Ren L.-H."/>
            <person name="Lin Y.-W."/>
            <person name="Sun G.-H."/>
            <person name="Du Z.-J."/>
            <person name="Zhao J.-X."/>
            <person name="Liu X.-J."/>
            <person name="Liu L.-J."/>
        </authorList>
    </citation>
    <scope>NUCLEOTIDE SEQUENCE [LARGE SCALE GENOMIC DNA]</scope>
    <source>
        <strain evidence="3 4">PLHSC7-2</strain>
    </source>
</reference>
<keyword evidence="2" id="KW-0472">Membrane</keyword>
<evidence type="ECO:0000256" key="1">
    <source>
        <dbReference type="ARBA" id="ARBA00022481"/>
    </source>
</evidence>
<name>A0A418YGC7_9GAMM</name>
<dbReference type="GO" id="GO:0015628">
    <property type="term" value="P:protein secretion by the type II secretion system"/>
    <property type="evidence" value="ECO:0007669"/>
    <property type="project" value="InterPro"/>
</dbReference>
<feature type="transmembrane region" description="Helical" evidence="2">
    <location>
        <begin position="6"/>
        <end position="30"/>
    </location>
</feature>
<dbReference type="PANTHER" id="PTHR30093">
    <property type="entry name" value="GENERAL SECRETION PATHWAY PROTEIN G"/>
    <property type="match status" value="1"/>
</dbReference>
<dbReference type="NCBIfam" id="TIGR02532">
    <property type="entry name" value="IV_pilin_GFxxxE"/>
    <property type="match status" value="1"/>
</dbReference>
<dbReference type="PROSITE" id="PS00409">
    <property type="entry name" value="PROKAR_NTER_METHYL"/>
    <property type="match status" value="1"/>
</dbReference>